<proteinExistence type="predicted"/>
<gene>
    <name evidence="1" type="ORF">M378DRAFT_167080</name>
</gene>
<dbReference type="InParanoid" id="A0A0C2WID4"/>
<evidence type="ECO:0000313" key="2">
    <source>
        <dbReference type="Proteomes" id="UP000054549"/>
    </source>
</evidence>
<reference evidence="1 2" key="1">
    <citation type="submission" date="2014-04" db="EMBL/GenBank/DDBJ databases">
        <title>Evolutionary Origins and Diversification of the Mycorrhizal Mutualists.</title>
        <authorList>
            <consortium name="DOE Joint Genome Institute"/>
            <consortium name="Mycorrhizal Genomics Consortium"/>
            <person name="Kohler A."/>
            <person name="Kuo A."/>
            <person name="Nagy L.G."/>
            <person name="Floudas D."/>
            <person name="Copeland A."/>
            <person name="Barry K.W."/>
            <person name="Cichocki N."/>
            <person name="Veneault-Fourrey C."/>
            <person name="LaButti K."/>
            <person name="Lindquist E.A."/>
            <person name="Lipzen A."/>
            <person name="Lundell T."/>
            <person name="Morin E."/>
            <person name="Murat C."/>
            <person name="Riley R."/>
            <person name="Ohm R."/>
            <person name="Sun H."/>
            <person name="Tunlid A."/>
            <person name="Henrissat B."/>
            <person name="Grigoriev I.V."/>
            <person name="Hibbett D.S."/>
            <person name="Martin F."/>
        </authorList>
    </citation>
    <scope>NUCLEOTIDE SEQUENCE [LARGE SCALE GENOMIC DNA]</scope>
    <source>
        <strain evidence="1 2">Koide BX008</strain>
    </source>
</reference>
<sequence length="63" mass="7024">MNTKTEHGPEQLAGGNIFQHKHGMTRIWPLFKLCGSQCADRHSLSRTKKTASSTVMQLHCLSS</sequence>
<dbReference type="AlphaFoldDB" id="A0A0C2WID4"/>
<keyword evidence="2" id="KW-1185">Reference proteome</keyword>
<protein>
    <submittedName>
        <fullName evidence="1">Uncharacterized protein</fullName>
    </submittedName>
</protein>
<accession>A0A0C2WID4</accession>
<dbReference type="Proteomes" id="UP000054549">
    <property type="component" value="Unassembled WGS sequence"/>
</dbReference>
<organism evidence="1 2">
    <name type="scientific">Amanita muscaria (strain Koide BX008)</name>
    <dbReference type="NCBI Taxonomy" id="946122"/>
    <lineage>
        <taxon>Eukaryota</taxon>
        <taxon>Fungi</taxon>
        <taxon>Dikarya</taxon>
        <taxon>Basidiomycota</taxon>
        <taxon>Agaricomycotina</taxon>
        <taxon>Agaricomycetes</taxon>
        <taxon>Agaricomycetidae</taxon>
        <taxon>Agaricales</taxon>
        <taxon>Pluteineae</taxon>
        <taxon>Amanitaceae</taxon>
        <taxon>Amanita</taxon>
    </lineage>
</organism>
<dbReference type="EMBL" id="KN818286">
    <property type="protein sequence ID" value="KIL61277.1"/>
    <property type="molecule type" value="Genomic_DNA"/>
</dbReference>
<evidence type="ECO:0000313" key="1">
    <source>
        <dbReference type="EMBL" id="KIL61277.1"/>
    </source>
</evidence>
<dbReference type="HOGENOM" id="CLU_2885329_0_0_1"/>
<name>A0A0C2WID4_AMAMK</name>